<proteinExistence type="predicted"/>
<dbReference type="InterPro" id="IPR018334">
    <property type="entry name" value="ArsR_HTH"/>
</dbReference>
<keyword evidence="6" id="KW-1185">Reference proteome</keyword>
<evidence type="ECO:0000313" key="6">
    <source>
        <dbReference type="Proteomes" id="UP000040576"/>
    </source>
</evidence>
<protein>
    <submittedName>
        <fullName evidence="5">ArsR family transcriptional regulator</fullName>
    </submittedName>
</protein>
<dbReference type="InterPro" id="IPR036390">
    <property type="entry name" value="WH_DNA-bd_sf"/>
</dbReference>
<dbReference type="InterPro" id="IPR051081">
    <property type="entry name" value="HTH_MetalResp_TranReg"/>
</dbReference>
<gene>
    <name evidence="5" type="ORF">BT1A1_0860</name>
</gene>
<evidence type="ECO:0000256" key="2">
    <source>
        <dbReference type="ARBA" id="ARBA00023125"/>
    </source>
</evidence>
<dbReference type="NCBIfam" id="NF033788">
    <property type="entry name" value="HTH_metalloreg"/>
    <property type="match status" value="1"/>
</dbReference>
<dbReference type="EMBL" id="CCRF01000035">
    <property type="protein sequence ID" value="CEE00708.1"/>
    <property type="molecule type" value="Genomic_DNA"/>
</dbReference>
<dbReference type="PANTHER" id="PTHR33154">
    <property type="entry name" value="TRANSCRIPTIONAL REGULATOR, ARSR FAMILY"/>
    <property type="match status" value="1"/>
</dbReference>
<keyword evidence="2" id="KW-0238">DNA-binding</keyword>
<feature type="domain" description="HTH arsR-type" evidence="4">
    <location>
        <begin position="1"/>
        <end position="94"/>
    </location>
</feature>
<evidence type="ECO:0000259" key="4">
    <source>
        <dbReference type="PROSITE" id="PS50987"/>
    </source>
</evidence>
<accession>A0A090IW85</accession>
<dbReference type="Proteomes" id="UP000040576">
    <property type="component" value="Unassembled WGS sequence"/>
</dbReference>
<dbReference type="CDD" id="cd00090">
    <property type="entry name" value="HTH_ARSR"/>
    <property type="match status" value="1"/>
</dbReference>
<dbReference type="GO" id="GO:0003700">
    <property type="term" value="F:DNA-binding transcription factor activity"/>
    <property type="evidence" value="ECO:0007669"/>
    <property type="project" value="InterPro"/>
</dbReference>
<reference evidence="5 6" key="1">
    <citation type="submission" date="2014-07" db="EMBL/GenBank/DDBJ databases">
        <authorList>
            <person name="Wibberg Daniel"/>
        </authorList>
    </citation>
    <scope>NUCLEOTIDE SEQUENCE [LARGE SCALE GENOMIC DNA]</scope>
</reference>
<dbReference type="SMART" id="SM00418">
    <property type="entry name" value="HTH_ARSR"/>
    <property type="match status" value="1"/>
</dbReference>
<dbReference type="AlphaFoldDB" id="A0A090IW85"/>
<dbReference type="Pfam" id="PF01022">
    <property type="entry name" value="HTH_5"/>
    <property type="match status" value="1"/>
</dbReference>
<dbReference type="InterPro" id="IPR036388">
    <property type="entry name" value="WH-like_DNA-bd_sf"/>
</dbReference>
<dbReference type="GO" id="GO:0003677">
    <property type="term" value="F:DNA binding"/>
    <property type="evidence" value="ECO:0007669"/>
    <property type="project" value="UniProtKB-KW"/>
</dbReference>
<organism evidence="5 6">
    <name type="scientific">Caldibacillus thermoamylovorans</name>
    <dbReference type="NCBI Taxonomy" id="35841"/>
    <lineage>
        <taxon>Bacteria</taxon>
        <taxon>Bacillati</taxon>
        <taxon>Bacillota</taxon>
        <taxon>Bacilli</taxon>
        <taxon>Bacillales</taxon>
        <taxon>Bacillaceae</taxon>
        <taxon>Caldibacillus</taxon>
    </lineage>
</organism>
<sequence length="111" mass="12625">MKHSYADYVPAIKAMSDETRLKIIDMLSCGEMCACDILEEFSISQSTLSYHMKILSESGLVNAVRDGAWMRYTLNKEKTDEVIAFFTCITNDKEDCICKKSKNKKSDNQCC</sequence>
<evidence type="ECO:0000256" key="1">
    <source>
        <dbReference type="ARBA" id="ARBA00023015"/>
    </source>
</evidence>
<dbReference type="PANTHER" id="PTHR33154:SF18">
    <property type="entry name" value="ARSENICAL RESISTANCE OPERON REPRESSOR"/>
    <property type="match status" value="1"/>
</dbReference>
<dbReference type="PROSITE" id="PS50987">
    <property type="entry name" value="HTH_ARSR_2"/>
    <property type="match status" value="1"/>
</dbReference>
<dbReference type="PRINTS" id="PR00778">
    <property type="entry name" value="HTHARSR"/>
</dbReference>
<dbReference type="SUPFAM" id="SSF46785">
    <property type="entry name" value="Winged helix' DNA-binding domain"/>
    <property type="match status" value="1"/>
</dbReference>
<dbReference type="InterPro" id="IPR001845">
    <property type="entry name" value="HTH_ArsR_DNA-bd_dom"/>
</dbReference>
<dbReference type="PROSITE" id="PS00846">
    <property type="entry name" value="HTH_ARSR_1"/>
    <property type="match status" value="1"/>
</dbReference>
<keyword evidence="1" id="KW-0805">Transcription regulation</keyword>
<dbReference type="RefSeq" id="WP_015009204.1">
    <property type="nucleotide sequence ID" value="NZ_CCRF01000035.1"/>
</dbReference>
<name>A0A090IW85_9BACI</name>
<dbReference type="InterPro" id="IPR011991">
    <property type="entry name" value="ArsR-like_HTH"/>
</dbReference>
<evidence type="ECO:0000313" key="5">
    <source>
        <dbReference type="EMBL" id="CEE00708.1"/>
    </source>
</evidence>
<dbReference type="Gene3D" id="1.10.10.10">
    <property type="entry name" value="Winged helix-like DNA-binding domain superfamily/Winged helix DNA-binding domain"/>
    <property type="match status" value="1"/>
</dbReference>
<keyword evidence="3" id="KW-0804">Transcription</keyword>
<evidence type="ECO:0000256" key="3">
    <source>
        <dbReference type="ARBA" id="ARBA00023163"/>
    </source>
</evidence>